<evidence type="ECO:0000313" key="2">
    <source>
        <dbReference type="Proteomes" id="UP000308600"/>
    </source>
</evidence>
<dbReference type="Proteomes" id="UP000308600">
    <property type="component" value="Unassembled WGS sequence"/>
</dbReference>
<protein>
    <submittedName>
        <fullName evidence="1">Uncharacterized protein</fullName>
    </submittedName>
</protein>
<organism evidence="1 2">
    <name type="scientific">Pluteus cervinus</name>
    <dbReference type="NCBI Taxonomy" id="181527"/>
    <lineage>
        <taxon>Eukaryota</taxon>
        <taxon>Fungi</taxon>
        <taxon>Dikarya</taxon>
        <taxon>Basidiomycota</taxon>
        <taxon>Agaricomycotina</taxon>
        <taxon>Agaricomycetes</taxon>
        <taxon>Agaricomycetidae</taxon>
        <taxon>Agaricales</taxon>
        <taxon>Pluteineae</taxon>
        <taxon>Pluteaceae</taxon>
        <taxon>Pluteus</taxon>
    </lineage>
</organism>
<evidence type="ECO:0000313" key="1">
    <source>
        <dbReference type="EMBL" id="TFK72931.1"/>
    </source>
</evidence>
<name>A0ACD3B5L8_9AGAR</name>
<proteinExistence type="predicted"/>
<reference evidence="1 2" key="1">
    <citation type="journal article" date="2019" name="Nat. Ecol. Evol.">
        <title>Megaphylogeny resolves global patterns of mushroom evolution.</title>
        <authorList>
            <person name="Varga T."/>
            <person name="Krizsan K."/>
            <person name="Foldi C."/>
            <person name="Dima B."/>
            <person name="Sanchez-Garcia M."/>
            <person name="Sanchez-Ramirez S."/>
            <person name="Szollosi G.J."/>
            <person name="Szarkandi J.G."/>
            <person name="Papp V."/>
            <person name="Albert L."/>
            <person name="Andreopoulos W."/>
            <person name="Angelini C."/>
            <person name="Antonin V."/>
            <person name="Barry K.W."/>
            <person name="Bougher N.L."/>
            <person name="Buchanan P."/>
            <person name="Buyck B."/>
            <person name="Bense V."/>
            <person name="Catcheside P."/>
            <person name="Chovatia M."/>
            <person name="Cooper J."/>
            <person name="Damon W."/>
            <person name="Desjardin D."/>
            <person name="Finy P."/>
            <person name="Geml J."/>
            <person name="Haridas S."/>
            <person name="Hughes K."/>
            <person name="Justo A."/>
            <person name="Karasinski D."/>
            <person name="Kautmanova I."/>
            <person name="Kiss B."/>
            <person name="Kocsube S."/>
            <person name="Kotiranta H."/>
            <person name="LaButti K.M."/>
            <person name="Lechner B.E."/>
            <person name="Liimatainen K."/>
            <person name="Lipzen A."/>
            <person name="Lukacs Z."/>
            <person name="Mihaltcheva S."/>
            <person name="Morgado L.N."/>
            <person name="Niskanen T."/>
            <person name="Noordeloos M.E."/>
            <person name="Ohm R.A."/>
            <person name="Ortiz-Santana B."/>
            <person name="Ovrebo C."/>
            <person name="Racz N."/>
            <person name="Riley R."/>
            <person name="Savchenko A."/>
            <person name="Shiryaev A."/>
            <person name="Soop K."/>
            <person name="Spirin V."/>
            <person name="Szebenyi C."/>
            <person name="Tomsovsky M."/>
            <person name="Tulloss R.E."/>
            <person name="Uehling J."/>
            <person name="Grigoriev I.V."/>
            <person name="Vagvolgyi C."/>
            <person name="Papp T."/>
            <person name="Martin F.M."/>
            <person name="Miettinen O."/>
            <person name="Hibbett D.S."/>
            <person name="Nagy L.G."/>
        </authorList>
    </citation>
    <scope>NUCLEOTIDE SEQUENCE [LARGE SCALE GENOMIC DNA]</scope>
    <source>
        <strain evidence="1 2">NL-1719</strain>
    </source>
</reference>
<sequence length="402" mass="43958">MELFSEEHSKLLFAKEWLVAVDTRSSTPYLIKFSAIPTDLGCCVLVTDTKSVWGEVMNGQQLARRWRVCNQLPPGPEAEFSEEASWRKSVLELLTNSHSLGGIPEFSLESTESRYADLALDLECESFKWRWEVCYLGHKLSSELISKHLILPLISANYVAFTSSDAVGEMTNNDLEKAVDKVGRTARRSVDTHIKHALAKPSVATTLRRMTAMYNFIPTLPEITSNIETPSLDAERLLRPITLNPVPVSREPILPQASPISQDVAPRVPSPISPRPEESLSNKPAAQSDSATESDDDEDSHNLQQSKASGSTSVRDAGEALGSQLGLSQRSASGLPKARQEDPPSHDTTSQSSQPVRASKKPRISSSSDDSDDGRASTKPPASGTAVKRGTRQPIKRGGKRF</sequence>
<dbReference type="EMBL" id="ML208280">
    <property type="protein sequence ID" value="TFK72931.1"/>
    <property type="molecule type" value="Genomic_DNA"/>
</dbReference>
<gene>
    <name evidence="1" type="ORF">BDN72DRAFT_956922</name>
</gene>
<accession>A0ACD3B5L8</accession>
<keyword evidence="2" id="KW-1185">Reference proteome</keyword>